<dbReference type="GO" id="GO:0030313">
    <property type="term" value="C:cell envelope"/>
    <property type="evidence" value="ECO:0007669"/>
    <property type="project" value="UniProtKB-SubCell"/>
</dbReference>
<dbReference type="Gene3D" id="2.40.50.100">
    <property type="match status" value="1"/>
</dbReference>
<evidence type="ECO:0000256" key="3">
    <source>
        <dbReference type="SAM" id="MobiDB-lite"/>
    </source>
</evidence>
<dbReference type="Pfam" id="PF25944">
    <property type="entry name" value="Beta-barrel_RND"/>
    <property type="match status" value="1"/>
</dbReference>
<dbReference type="GO" id="GO:0022857">
    <property type="term" value="F:transmembrane transporter activity"/>
    <property type="evidence" value="ECO:0007669"/>
    <property type="project" value="InterPro"/>
</dbReference>
<organism evidence="8 9">
    <name type="scientific">Sphingomonas lenta</name>
    <dbReference type="NCBI Taxonomy" id="1141887"/>
    <lineage>
        <taxon>Bacteria</taxon>
        <taxon>Pseudomonadati</taxon>
        <taxon>Pseudomonadota</taxon>
        <taxon>Alphaproteobacteria</taxon>
        <taxon>Sphingomonadales</taxon>
        <taxon>Sphingomonadaceae</taxon>
        <taxon>Sphingomonas</taxon>
    </lineage>
</organism>
<dbReference type="Gene3D" id="2.40.30.170">
    <property type="match status" value="1"/>
</dbReference>
<dbReference type="InterPro" id="IPR058624">
    <property type="entry name" value="MdtA-like_HH"/>
</dbReference>
<evidence type="ECO:0000259" key="5">
    <source>
        <dbReference type="Pfam" id="PF25917"/>
    </source>
</evidence>
<feature type="compositionally biased region" description="Gly residues" evidence="3">
    <location>
        <begin position="49"/>
        <end position="66"/>
    </location>
</feature>
<dbReference type="FunFam" id="2.40.420.20:FF:000001">
    <property type="entry name" value="Efflux RND transporter periplasmic adaptor subunit"/>
    <property type="match status" value="1"/>
</dbReference>
<feature type="region of interest" description="Disordered" evidence="3">
    <location>
        <begin position="49"/>
        <end position="73"/>
    </location>
</feature>
<gene>
    <name evidence="8" type="ORF">CKY28_16075</name>
</gene>
<feature type="domain" description="Multidrug resistance protein MdtA-like alpha-helical hairpin" evidence="4">
    <location>
        <begin position="137"/>
        <end position="206"/>
    </location>
</feature>
<dbReference type="Pfam" id="PF25917">
    <property type="entry name" value="BSH_RND"/>
    <property type="match status" value="1"/>
</dbReference>
<feature type="region of interest" description="Disordered" evidence="3">
    <location>
        <begin position="399"/>
        <end position="433"/>
    </location>
</feature>
<dbReference type="OrthoDB" id="9816569at2"/>
<dbReference type="Pfam" id="PF25967">
    <property type="entry name" value="RND-MFP_C"/>
    <property type="match status" value="1"/>
</dbReference>
<dbReference type="Gene3D" id="2.40.420.20">
    <property type="match status" value="1"/>
</dbReference>
<evidence type="ECO:0000259" key="7">
    <source>
        <dbReference type="Pfam" id="PF25967"/>
    </source>
</evidence>
<dbReference type="EMBL" id="NSLI01000005">
    <property type="protein sequence ID" value="PAX06655.1"/>
    <property type="molecule type" value="Genomic_DNA"/>
</dbReference>
<evidence type="ECO:0000313" key="8">
    <source>
        <dbReference type="EMBL" id="PAX06655.1"/>
    </source>
</evidence>
<feature type="domain" description="Multidrug resistance protein MdtA-like barrel-sandwich hybrid" evidence="5">
    <location>
        <begin position="98"/>
        <end position="239"/>
    </location>
</feature>
<comment type="caution">
    <text evidence="8">The sequence shown here is derived from an EMBL/GenBank/DDBJ whole genome shotgun (WGS) entry which is preliminary data.</text>
</comment>
<evidence type="ECO:0000256" key="1">
    <source>
        <dbReference type="ARBA" id="ARBA00004196"/>
    </source>
</evidence>
<protein>
    <submittedName>
        <fullName evidence="8">Efflux transporter periplasmic adaptor subunit</fullName>
    </submittedName>
</protein>
<dbReference type="PANTHER" id="PTHR30158:SF3">
    <property type="entry name" value="MULTIDRUG EFFLUX PUMP SUBUNIT ACRA-RELATED"/>
    <property type="match status" value="1"/>
</dbReference>
<proteinExistence type="inferred from homology"/>
<dbReference type="AlphaFoldDB" id="A0A2A2SBS8"/>
<dbReference type="Proteomes" id="UP000218151">
    <property type="component" value="Unassembled WGS sequence"/>
</dbReference>
<name>A0A2A2SBS8_9SPHN</name>
<feature type="domain" description="Multidrug resistance protein MdtA-like beta-barrel" evidence="6">
    <location>
        <begin position="243"/>
        <end position="327"/>
    </location>
</feature>
<reference evidence="9" key="1">
    <citation type="submission" date="2017-09" db="EMBL/GenBank/DDBJ databases">
        <authorList>
            <person name="Feng G."/>
            <person name="Zhu H."/>
        </authorList>
    </citation>
    <scope>NUCLEOTIDE SEQUENCE [LARGE SCALE GENOMIC DNA]</scope>
    <source>
        <strain evidence="9">1PNM-20</strain>
    </source>
</reference>
<dbReference type="SUPFAM" id="SSF111369">
    <property type="entry name" value="HlyD-like secretion proteins"/>
    <property type="match status" value="1"/>
</dbReference>
<evidence type="ECO:0000259" key="4">
    <source>
        <dbReference type="Pfam" id="PF25876"/>
    </source>
</evidence>
<accession>A0A2A2SBS8</accession>
<dbReference type="InterPro" id="IPR058625">
    <property type="entry name" value="MdtA-like_BSH"/>
</dbReference>
<dbReference type="InterPro" id="IPR006143">
    <property type="entry name" value="RND_pump_MFP"/>
</dbReference>
<comment type="subcellular location">
    <subcellularLocation>
        <location evidence="1">Cell envelope</location>
    </subcellularLocation>
</comment>
<comment type="similarity">
    <text evidence="2">Belongs to the membrane fusion protein (MFP) (TC 8.A.1) family.</text>
</comment>
<keyword evidence="9" id="KW-1185">Reference proteome</keyword>
<feature type="domain" description="Multidrug resistance protein MdtA-like C-terminal permuted SH3" evidence="7">
    <location>
        <begin position="335"/>
        <end position="394"/>
    </location>
</feature>
<evidence type="ECO:0000313" key="9">
    <source>
        <dbReference type="Proteomes" id="UP000218151"/>
    </source>
</evidence>
<dbReference type="InterPro" id="IPR058626">
    <property type="entry name" value="MdtA-like_b-barrel"/>
</dbReference>
<dbReference type="GO" id="GO:0005886">
    <property type="term" value="C:plasma membrane"/>
    <property type="evidence" value="ECO:0007669"/>
    <property type="project" value="TreeGrafter"/>
</dbReference>
<evidence type="ECO:0000256" key="2">
    <source>
        <dbReference type="ARBA" id="ARBA00009477"/>
    </source>
</evidence>
<dbReference type="Pfam" id="PF25876">
    <property type="entry name" value="HH_MFP_RND"/>
    <property type="match status" value="1"/>
</dbReference>
<dbReference type="GO" id="GO:0046677">
    <property type="term" value="P:response to antibiotic"/>
    <property type="evidence" value="ECO:0007669"/>
    <property type="project" value="TreeGrafter"/>
</dbReference>
<dbReference type="InterPro" id="IPR058627">
    <property type="entry name" value="MdtA-like_C"/>
</dbReference>
<sequence>MTHGRPRPALAGAVQENGVTRSIGGAGSLLRAGCAVLALTLAACGSGEGAAKGQGGQKGGGPGGPGGQPPQVGFITVQPTDAALVTVLPGRTVAFQSSEVRPQVSGVIQRRFFEEGSIVRQGQPLYQIDPSLYRAAVNQAAANVTASQAAAQAAQVRAGRLAPLAEIEAVSRQEYTDAAATARQSAATVQQNRAALETARINLRFTTVPAPISGRIGRSLFTVGALVTTSQADPLATIQQLDPIFVDIQRSAADLLSLRRSLAQGGVVPASAQMRLQLEDGSDYGYAGTVQFSEVVVDQSTGTVTIRARFPNPQGLLLPGMFVRASFAQAINQRAFLVPQSAVTRDPQGRARLFIVGPGNRAVQRDVVAERTQGEYWVVTQGLNPGDRVITQGLLPTLRPNAPVRPVPATAPQQVRPPSPEQLEKMQQSKKGG</sequence>
<dbReference type="Gene3D" id="1.10.287.470">
    <property type="entry name" value="Helix hairpin bin"/>
    <property type="match status" value="1"/>
</dbReference>
<evidence type="ECO:0000259" key="6">
    <source>
        <dbReference type="Pfam" id="PF25944"/>
    </source>
</evidence>
<dbReference type="NCBIfam" id="TIGR01730">
    <property type="entry name" value="RND_mfp"/>
    <property type="match status" value="1"/>
</dbReference>
<dbReference type="PANTHER" id="PTHR30158">
    <property type="entry name" value="ACRA/E-RELATED COMPONENT OF DRUG EFFLUX TRANSPORTER"/>
    <property type="match status" value="1"/>
</dbReference>